<name>A0A0B7I6H4_9FLAO</name>
<evidence type="ECO:0000313" key="1">
    <source>
        <dbReference type="EMBL" id="CEN47531.1"/>
    </source>
</evidence>
<reference evidence="2" key="1">
    <citation type="submission" date="2015-01" db="EMBL/GenBank/DDBJ databases">
        <authorList>
            <person name="MANFREDI Pablo"/>
        </authorList>
    </citation>
    <scope>NUCLEOTIDE SEQUENCE [LARGE SCALE GENOMIC DNA]</scope>
    <source>
        <strain evidence="2">Cc11</strain>
    </source>
</reference>
<evidence type="ECO:0000313" key="2">
    <source>
        <dbReference type="Proteomes" id="UP000039370"/>
    </source>
</evidence>
<protein>
    <submittedName>
        <fullName evidence="1">Uncharacterized protein</fullName>
    </submittedName>
</protein>
<dbReference type="Proteomes" id="UP000039370">
    <property type="component" value="Unassembled WGS sequence"/>
</dbReference>
<organism evidence="1 2">
    <name type="scientific">Capnocytophaga canimorsus</name>
    <dbReference type="NCBI Taxonomy" id="28188"/>
    <lineage>
        <taxon>Bacteria</taxon>
        <taxon>Pseudomonadati</taxon>
        <taxon>Bacteroidota</taxon>
        <taxon>Flavobacteriia</taxon>
        <taxon>Flavobacteriales</taxon>
        <taxon>Flavobacteriaceae</taxon>
        <taxon>Capnocytophaga</taxon>
    </lineage>
</organism>
<dbReference type="EMBL" id="CDOK01000053">
    <property type="protein sequence ID" value="CEN47531.1"/>
    <property type="molecule type" value="Genomic_DNA"/>
</dbReference>
<gene>
    <name evidence="1" type="ORF">CCAN11_1460003</name>
</gene>
<dbReference type="AlphaFoldDB" id="A0A0B7I6H4"/>
<accession>A0A0B7I6H4</accession>
<proteinExistence type="predicted"/>
<sequence length="47" mass="4748">MAAPGAIVVSKMLYPQEQAISTESKVSSDNVGANILDAIANGTTGRA</sequence>